<accession>A0A8J2S8D1</accession>
<keyword evidence="2" id="KW-1185">Reference proteome</keyword>
<sequence>MHRRAMIPDEIADAAFDGDKDTVVEWLDEHPERVNDTDNAGASFLLLCVDNGIKREEQLELVCYLLSRGADPNQMCLLIDTEDEEFNVEGYMTPFYAICSASNSPLVQHAVASFLSAGADPNLRLRLADSTPEPNTSPLMGAIRSFVASHGGTSWQLPVVVRLLRAGASLDSSFEGELSVDEWIAAEQRQRPEVIEDQVQFQAVITLIRGVRAAGSWKKYCRARAPHREILALRSLAMRGYITPYQRRRTRGAEHKIAIAFVARLGDNGIVWNILSFWRDPDDIEDITLGNGDVVRVYS</sequence>
<protein>
    <submittedName>
        <fullName evidence="1">Uncharacterized protein</fullName>
    </submittedName>
</protein>
<organism evidence="1 2">
    <name type="scientific">Pelagomonas calceolata</name>
    <dbReference type="NCBI Taxonomy" id="35677"/>
    <lineage>
        <taxon>Eukaryota</taxon>
        <taxon>Sar</taxon>
        <taxon>Stramenopiles</taxon>
        <taxon>Ochrophyta</taxon>
        <taxon>Pelagophyceae</taxon>
        <taxon>Pelagomonadales</taxon>
        <taxon>Pelagomonadaceae</taxon>
        <taxon>Pelagomonas</taxon>
    </lineage>
</organism>
<gene>
    <name evidence="1" type="ORF">PECAL_1P16540</name>
</gene>
<dbReference type="InterPro" id="IPR036770">
    <property type="entry name" value="Ankyrin_rpt-contain_sf"/>
</dbReference>
<dbReference type="Proteomes" id="UP000789595">
    <property type="component" value="Unassembled WGS sequence"/>
</dbReference>
<dbReference type="EMBL" id="CAKKNE010000001">
    <property type="protein sequence ID" value="CAH0365226.1"/>
    <property type="molecule type" value="Genomic_DNA"/>
</dbReference>
<evidence type="ECO:0000313" key="1">
    <source>
        <dbReference type="EMBL" id="CAH0365226.1"/>
    </source>
</evidence>
<dbReference type="AlphaFoldDB" id="A0A8J2S8D1"/>
<proteinExistence type="predicted"/>
<dbReference type="Gene3D" id="1.25.40.20">
    <property type="entry name" value="Ankyrin repeat-containing domain"/>
    <property type="match status" value="1"/>
</dbReference>
<dbReference type="SUPFAM" id="SSF48403">
    <property type="entry name" value="Ankyrin repeat"/>
    <property type="match status" value="1"/>
</dbReference>
<comment type="caution">
    <text evidence="1">The sequence shown here is derived from an EMBL/GenBank/DDBJ whole genome shotgun (WGS) entry which is preliminary data.</text>
</comment>
<evidence type="ECO:0000313" key="2">
    <source>
        <dbReference type="Proteomes" id="UP000789595"/>
    </source>
</evidence>
<name>A0A8J2S8D1_9STRA</name>
<reference evidence="1" key="1">
    <citation type="submission" date="2021-11" db="EMBL/GenBank/DDBJ databases">
        <authorList>
            <consortium name="Genoscope - CEA"/>
            <person name="William W."/>
        </authorList>
    </citation>
    <scope>NUCLEOTIDE SEQUENCE</scope>
</reference>